<feature type="signal peptide" evidence="1">
    <location>
        <begin position="1"/>
        <end position="17"/>
    </location>
</feature>
<dbReference type="AlphaFoldDB" id="A0A921NRE4"/>
<dbReference type="OrthoDB" id="7868687at2"/>
<dbReference type="EMBL" id="APKE01000035">
    <property type="protein sequence ID" value="KAF0674869.1"/>
    <property type="molecule type" value="Genomic_DNA"/>
</dbReference>
<comment type="caution">
    <text evidence="2">The sequence shown here is derived from an EMBL/GenBank/DDBJ whole genome shotgun (WGS) entry which is preliminary data.</text>
</comment>
<reference evidence="2" key="1">
    <citation type="submission" date="2013-03" db="EMBL/GenBank/DDBJ databases">
        <title>Genome Sequence of the Profundibacterium mesophilum strain KAUST100406-0324T from Red Sea, a novel genus in the family Rhodobacteraceae.</title>
        <authorList>
            <person name="Essack M."/>
            <person name="Alam I."/>
            <person name="Lafi F."/>
            <person name="Alawi W."/>
            <person name="Kamanu F."/>
            <person name="Al-Suwailem A."/>
            <person name="Lee O.O."/>
            <person name="Xu Y."/>
            <person name="Bajic V."/>
            <person name="Qian P.-Y."/>
            <person name="Archer J."/>
        </authorList>
    </citation>
    <scope>NUCLEOTIDE SEQUENCE</scope>
    <source>
        <strain evidence="2">KAUST100406-0324</strain>
    </source>
</reference>
<keyword evidence="1" id="KW-0732">Signal</keyword>
<gene>
    <name evidence="2" type="ORF">PMES_02945</name>
</gene>
<proteinExistence type="predicted"/>
<dbReference type="RefSeq" id="WP_159966450.1">
    <property type="nucleotide sequence ID" value="NZ_APKE01000035.1"/>
</dbReference>
<feature type="chain" id="PRO_5037088025" evidence="1">
    <location>
        <begin position="18"/>
        <end position="161"/>
    </location>
</feature>
<keyword evidence="3" id="KW-1185">Reference proteome</keyword>
<evidence type="ECO:0000256" key="1">
    <source>
        <dbReference type="SAM" id="SignalP"/>
    </source>
</evidence>
<protein>
    <submittedName>
        <fullName evidence="2">Uncharacterized protein</fullName>
    </submittedName>
</protein>
<accession>A0A921NRE4</accession>
<sequence length="161" mass="16741">MKPTLFTMLAASGALLAAPVAAEESRDALLTVLAQNACSVAQPEVVEMFGPEGFTPGFVQETLSGWLVDGTASEDARGILSVPASICPPESPAPSPRDAMIEAFSGAECRLMRSELGQLTERTGLSEAQMRAIVEPMVASGTITISRSAATLDDALCDPKT</sequence>
<organism evidence="2 3">
    <name type="scientific">Profundibacterium mesophilum KAUST100406-0324</name>
    <dbReference type="NCBI Taxonomy" id="1037889"/>
    <lineage>
        <taxon>Bacteria</taxon>
        <taxon>Pseudomonadati</taxon>
        <taxon>Pseudomonadota</taxon>
        <taxon>Alphaproteobacteria</taxon>
        <taxon>Rhodobacterales</taxon>
        <taxon>Roseobacteraceae</taxon>
        <taxon>Profundibacterium</taxon>
    </lineage>
</organism>
<evidence type="ECO:0000313" key="2">
    <source>
        <dbReference type="EMBL" id="KAF0674869.1"/>
    </source>
</evidence>
<name>A0A921NRE4_9RHOB</name>
<evidence type="ECO:0000313" key="3">
    <source>
        <dbReference type="Proteomes" id="UP000698242"/>
    </source>
</evidence>
<dbReference type="Proteomes" id="UP000698242">
    <property type="component" value="Unassembled WGS sequence"/>
</dbReference>